<sequence length="519" mass="57134">MRAGPWWRHAVIYQVYVWSFADADGDGIGDLPGVRSRLPYLRDLGVDAIWLNPFYPSPQADNGYDVADYRDVDPRFGTLADLDALFADAHALGLRVIIDLVPNHTSHLHPWFLADRRDRYLFRDGRGDEPPNNWRSAFGGPAWTRVADGQWYLHLFAAEQPDLDWTNPAVRAEFEDILRFWFDRGADGFRIDVAHGLAKDPQMPDLTEGHVDVGYAAVGHPYFDLDEVHDVYRDWRRISDSYAGDRVFVGEIWVQSAERLALYLRPDELHTAFNFSFLTAPWDAKALRAAIDNTLRSLASVGAPPTWVLSNHDVVRHVTRYGGGAIGLRRARAAVLLMLALPGSAYVYQGEELGLPEVTDLPDDVRRDPTFLRTGGRELGRDGCRVPLPWSGSSPSYGFGPGPAAWLPQPESWAAHTAERQDGDPASMLNLYRAALRHRLPCFGSFGDGSLTWLPSAPDVLAFRRGPGAVCVVNVGDDPAPLPSLGGTLVLASDPSVTAETIGGASAAWFTVAGPDTAT</sequence>
<evidence type="ECO:0000256" key="1">
    <source>
        <dbReference type="ARBA" id="ARBA00008061"/>
    </source>
</evidence>
<comment type="similarity">
    <text evidence="1">Belongs to the glycosyl hydrolase 13 family.</text>
</comment>
<evidence type="ECO:0000313" key="4">
    <source>
        <dbReference type="Proteomes" id="UP000637628"/>
    </source>
</evidence>
<gene>
    <name evidence="3" type="primary">malZ_2</name>
    <name evidence="3" type="ORF">Adu01nite_93080</name>
</gene>
<dbReference type="CDD" id="cd11332">
    <property type="entry name" value="AmyAc_OligoGlu_TS"/>
    <property type="match status" value="1"/>
</dbReference>
<organism evidence="3 4">
    <name type="scientific">Paractinoplanes durhamensis</name>
    <dbReference type="NCBI Taxonomy" id="113563"/>
    <lineage>
        <taxon>Bacteria</taxon>
        <taxon>Bacillati</taxon>
        <taxon>Actinomycetota</taxon>
        <taxon>Actinomycetes</taxon>
        <taxon>Micromonosporales</taxon>
        <taxon>Micromonosporaceae</taxon>
        <taxon>Paractinoplanes</taxon>
    </lineage>
</organism>
<dbReference type="InterPro" id="IPR045857">
    <property type="entry name" value="O16G_dom_2"/>
</dbReference>
<dbReference type="Pfam" id="PF00128">
    <property type="entry name" value="Alpha-amylase"/>
    <property type="match status" value="1"/>
</dbReference>
<dbReference type="SUPFAM" id="SSF51445">
    <property type="entry name" value="(Trans)glycosidases"/>
    <property type="match status" value="1"/>
</dbReference>
<protein>
    <submittedName>
        <fullName evidence="3">Alpha-glucosidase</fullName>
    </submittedName>
</protein>
<feature type="domain" description="Glycosyl hydrolase family 13 catalytic" evidence="2">
    <location>
        <begin position="14"/>
        <end position="385"/>
    </location>
</feature>
<accession>A0ABQ3ZDQ1</accession>
<dbReference type="EMBL" id="BOML01000094">
    <property type="protein sequence ID" value="GIE07958.1"/>
    <property type="molecule type" value="Genomic_DNA"/>
</dbReference>
<dbReference type="InterPro" id="IPR017853">
    <property type="entry name" value="GH"/>
</dbReference>
<dbReference type="Gene3D" id="3.90.400.10">
    <property type="entry name" value="Oligo-1,6-glucosidase, Domain 2"/>
    <property type="match status" value="1"/>
</dbReference>
<evidence type="ECO:0000259" key="2">
    <source>
        <dbReference type="SMART" id="SM00642"/>
    </source>
</evidence>
<dbReference type="SMART" id="SM00642">
    <property type="entry name" value="Aamy"/>
    <property type="match status" value="1"/>
</dbReference>
<keyword evidence="4" id="KW-1185">Reference proteome</keyword>
<dbReference type="InterPro" id="IPR006047">
    <property type="entry name" value="GH13_cat_dom"/>
</dbReference>
<dbReference type="RefSeq" id="WP_203735788.1">
    <property type="nucleotide sequence ID" value="NZ_BAAATX010000054.1"/>
</dbReference>
<dbReference type="PANTHER" id="PTHR10357">
    <property type="entry name" value="ALPHA-AMYLASE FAMILY MEMBER"/>
    <property type="match status" value="1"/>
</dbReference>
<proteinExistence type="inferred from homology"/>
<reference evidence="3 4" key="1">
    <citation type="submission" date="2021-01" db="EMBL/GenBank/DDBJ databases">
        <title>Whole genome shotgun sequence of Actinoplanes durhamensis NBRC 14914.</title>
        <authorList>
            <person name="Komaki H."/>
            <person name="Tamura T."/>
        </authorList>
    </citation>
    <scope>NUCLEOTIDE SEQUENCE [LARGE SCALE GENOMIC DNA]</scope>
    <source>
        <strain evidence="3 4">NBRC 14914</strain>
    </source>
</reference>
<comment type="caution">
    <text evidence="3">The sequence shown here is derived from an EMBL/GenBank/DDBJ whole genome shotgun (WGS) entry which is preliminary data.</text>
</comment>
<name>A0ABQ3ZDQ1_9ACTN</name>
<dbReference type="PANTHER" id="PTHR10357:SF179">
    <property type="entry name" value="NEUTRAL AND BASIC AMINO ACID TRANSPORT PROTEIN RBAT"/>
    <property type="match status" value="1"/>
</dbReference>
<evidence type="ECO:0000313" key="3">
    <source>
        <dbReference type="EMBL" id="GIE07958.1"/>
    </source>
</evidence>
<dbReference type="Gene3D" id="3.20.20.80">
    <property type="entry name" value="Glycosidases"/>
    <property type="match status" value="1"/>
</dbReference>
<dbReference type="Proteomes" id="UP000637628">
    <property type="component" value="Unassembled WGS sequence"/>
</dbReference>